<evidence type="ECO:0000313" key="3">
    <source>
        <dbReference type="Proteomes" id="UP000018727"/>
    </source>
</evidence>
<dbReference type="HOGENOM" id="CLU_2586813_0_0_10"/>
<proteinExistence type="predicted"/>
<keyword evidence="1" id="KW-0472">Membrane</keyword>
<organism evidence="2 3">
    <name type="scientific">Prevotella nigrescens CC14M</name>
    <dbReference type="NCBI Taxonomy" id="1073366"/>
    <lineage>
        <taxon>Bacteria</taxon>
        <taxon>Pseudomonadati</taxon>
        <taxon>Bacteroidota</taxon>
        <taxon>Bacteroidia</taxon>
        <taxon>Bacteroidales</taxon>
        <taxon>Prevotellaceae</taxon>
        <taxon>Prevotella</taxon>
    </lineage>
</organism>
<gene>
    <name evidence="2" type="ORF">HMPREF1173_00561</name>
</gene>
<dbReference type="Proteomes" id="UP000018727">
    <property type="component" value="Unassembled WGS sequence"/>
</dbReference>
<dbReference type="EMBL" id="AZJH01000007">
    <property type="protein sequence ID" value="ETD29365.1"/>
    <property type="molecule type" value="Genomic_DNA"/>
</dbReference>
<evidence type="ECO:0000256" key="1">
    <source>
        <dbReference type="SAM" id="Phobius"/>
    </source>
</evidence>
<evidence type="ECO:0000313" key="2">
    <source>
        <dbReference type="EMBL" id="ETD29365.1"/>
    </source>
</evidence>
<keyword evidence="1" id="KW-0812">Transmembrane</keyword>
<name>V8CQS0_9BACT</name>
<dbReference type="AlphaFoldDB" id="V8CQS0"/>
<reference evidence="2 3" key="1">
    <citation type="submission" date="2013-10" db="EMBL/GenBank/DDBJ databases">
        <title>The Genome Sequence of Prevotella nigrescens CC14M.</title>
        <authorList>
            <consortium name="The Broad Institute Genomics Platform"/>
            <person name="Earl A."/>
            <person name="Allen-Vercoe E."/>
            <person name="Daigneault M."/>
            <person name="Young S.K."/>
            <person name="Zeng Q."/>
            <person name="Gargeya S."/>
            <person name="Fitzgerald M."/>
            <person name="Abouelleil A."/>
            <person name="Alvarado L."/>
            <person name="Chapman S.B."/>
            <person name="Gainer-Dewar J."/>
            <person name="Goldberg J."/>
            <person name="Griggs A."/>
            <person name="Gujja S."/>
            <person name="Hansen M."/>
            <person name="Howarth C."/>
            <person name="Imamovic A."/>
            <person name="Ireland A."/>
            <person name="Larimer J."/>
            <person name="McCowan C."/>
            <person name="Murphy C."/>
            <person name="Pearson M."/>
            <person name="Poon T.W."/>
            <person name="Priest M."/>
            <person name="Roberts A."/>
            <person name="Saif S."/>
            <person name="Shea T."/>
            <person name="Sykes S."/>
            <person name="Wortman J."/>
            <person name="Nusbaum C."/>
            <person name="Birren B."/>
        </authorList>
    </citation>
    <scope>NUCLEOTIDE SEQUENCE [LARGE SCALE GENOMIC DNA]</scope>
    <source>
        <strain evidence="2 3">CC14M</strain>
    </source>
</reference>
<sequence>MCCVLKYKVNIYKYKYFAFVAFLFRLGVCVAFFEYMFDYVIVHFCKYINMDLIFYLDRYNQIITISLNMFIVHNISTNIL</sequence>
<accession>V8CQS0</accession>
<feature type="transmembrane region" description="Helical" evidence="1">
    <location>
        <begin position="16"/>
        <end position="37"/>
    </location>
</feature>
<keyword evidence="3" id="KW-1185">Reference proteome</keyword>
<protein>
    <submittedName>
        <fullName evidence="2">Uncharacterized protein</fullName>
    </submittedName>
</protein>
<comment type="caution">
    <text evidence="2">The sequence shown here is derived from an EMBL/GenBank/DDBJ whole genome shotgun (WGS) entry which is preliminary data.</text>
</comment>
<keyword evidence="1" id="KW-1133">Transmembrane helix</keyword>